<dbReference type="EMBL" id="MH271320">
    <property type="protein sequence ID" value="AWY06694.1"/>
    <property type="molecule type" value="Genomic_DNA"/>
</dbReference>
<dbReference type="Proteomes" id="UP000251243">
    <property type="component" value="Segment"/>
</dbReference>
<organism evidence="1 2">
    <name type="scientific">Microbacterium phage Zeta1847</name>
    <dbReference type="NCBI Taxonomy" id="2201444"/>
    <lineage>
        <taxon>Viruses</taxon>
        <taxon>Duplodnaviria</taxon>
        <taxon>Heunggongvirae</taxon>
        <taxon>Uroviricota</taxon>
        <taxon>Caudoviricetes</taxon>
        <taxon>Casidaviridae</taxon>
        <taxon>Zetavirus</taxon>
        <taxon>Zetavirus zeta1847</taxon>
    </lineage>
</organism>
<evidence type="ECO:0000313" key="1">
    <source>
        <dbReference type="EMBL" id="AWY06694.1"/>
    </source>
</evidence>
<evidence type="ECO:0000313" key="2">
    <source>
        <dbReference type="Proteomes" id="UP000251243"/>
    </source>
</evidence>
<gene>
    <name evidence="1" type="primary">60</name>
    <name evidence="1" type="ORF">SEA_ZETA1847_60</name>
</gene>
<sequence>MRRVNVYDGTMTNTTRTAEIAAAREADTRIAAAWAAYYEVADKAKTLRSEARRLRKNLGHFAANVAASRTKRADEYDARAEAIDAEALPLREAAVELDRELYKGWTRFYLVEHIHNTAHCSSFRPTTRVGWLPDVSGLTEAEAVAEHGATLCSICFPSAPVELTTKPADPETCSGSGKPIPADLPKRRGFAAGNWVTCPDCGAKVGTPNNAYRIRKHKRA</sequence>
<protein>
    <submittedName>
        <fullName evidence="1">Uncharacterized protein</fullName>
    </submittedName>
</protein>
<dbReference type="RefSeq" id="YP_009803183.1">
    <property type="nucleotide sequence ID" value="NC_047992.1"/>
</dbReference>
<keyword evidence="2" id="KW-1185">Reference proteome</keyword>
<accession>A0A2Z4Q9K3</accession>
<dbReference type="GeneID" id="54993743"/>
<name>A0A2Z4Q9K3_9CAUD</name>
<proteinExistence type="predicted"/>
<reference evidence="2" key="1">
    <citation type="submission" date="2018-04" db="EMBL/GenBank/DDBJ databases">
        <authorList>
            <person name="Go L.Y."/>
            <person name="Mitchell J.A."/>
        </authorList>
    </citation>
    <scope>NUCLEOTIDE SEQUENCE [LARGE SCALE GENOMIC DNA]</scope>
</reference>
<dbReference type="KEGG" id="vg:54993743"/>